<gene>
    <name evidence="2" type="ORF">LSH36_196g07001</name>
</gene>
<feature type="transmembrane region" description="Helical" evidence="1">
    <location>
        <begin position="98"/>
        <end position="122"/>
    </location>
</feature>
<dbReference type="AlphaFoldDB" id="A0AAD9N6V2"/>
<evidence type="ECO:0000313" key="2">
    <source>
        <dbReference type="EMBL" id="KAK2157196.1"/>
    </source>
</evidence>
<comment type="caution">
    <text evidence="2">The sequence shown here is derived from an EMBL/GenBank/DDBJ whole genome shotgun (WGS) entry which is preliminary data.</text>
</comment>
<evidence type="ECO:0000313" key="3">
    <source>
        <dbReference type="Proteomes" id="UP001208570"/>
    </source>
</evidence>
<name>A0AAD9N6V2_9ANNE</name>
<keyword evidence="3" id="KW-1185">Reference proteome</keyword>
<accession>A0AAD9N6V2</accession>
<sequence length="174" mass="19136">MFCTYPYYRPLVYVSGNFSGVYSPSPEGFQESSRYPSPKAGGPGALYGEYPYPVGHCRCDTSYGTVHYCCGCVVVGLAILMVLCTALAMEAYDHTEEVIAWLVIVGCVASVLIMFLCFIGTMMPYEACCRLRGYLSSVRKSSRRRVGVTEVEMPILGENDNQVDHADAFTIALN</sequence>
<keyword evidence="1" id="KW-0472">Membrane</keyword>
<keyword evidence="1" id="KW-0812">Transmembrane</keyword>
<proteinExistence type="predicted"/>
<organism evidence="2 3">
    <name type="scientific">Paralvinella palmiformis</name>
    <dbReference type="NCBI Taxonomy" id="53620"/>
    <lineage>
        <taxon>Eukaryota</taxon>
        <taxon>Metazoa</taxon>
        <taxon>Spiralia</taxon>
        <taxon>Lophotrochozoa</taxon>
        <taxon>Annelida</taxon>
        <taxon>Polychaeta</taxon>
        <taxon>Sedentaria</taxon>
        <taxon>Canalipalpata</taxon>
        <taxon>Terebellida</taxon>
        <taxon>Terebelliformia</taxon>
        <taxon>Alvinellidae</taxon>
        <taxon>Paralvinella</taxon>
    </lineage>
</organism>
<reference evidence="2" key="1">
    <citation type="journal article" date="2023" name="Mol. Biol. Evol.">
        <title>Third-Generation Sequencing Reveals the Adaptive Role of the Epigenome in Three Deep-Sea Polychaetes.</title>
        <authorList>
            <person name="Perez M."/>
            <person name="Aroh O."/>
            <person name="Sun Y."/>
            <person name="Lan Y."/>
            <person name="Juniper S.K."/>
            <person name="Young C.R."/>
            <person name="Angers B."/>
            <person name="Qian P.Y."/>
        </authorList>
    </citation>
    <scope>NUCLEOTIDE SEQUENCE</scope>
    <source>
        <strain evidence="2">P08H-3</strain>
    </source>
</reference>
<feature type="transmembrane region" description="Helical" evidence="1">
    <location>
        <begin position="68"/>
        <end position="92"/>
    </location>
</feature>
<dbReference type="EMBL" id="JAODUP010000196">
    <property type="protein sequence ID" value="KAK2157196.1"/>
    <property type="molecule type" value="Genomic_DNA"/>
</dbReference>
<keyword evidence="1" id="KW-1133">Transmembrane helix</keyword>
<evidence type="ECO:0000256" key="1">
    <source>
        <dbReference type="SAM" id="Phobius"/>
    </source>
</evidence>
<dbReference type="Proteomes" id="UP001208570">
    <property type="component" value="Unassembled WGS sequence"/>
</dbReference>
<protein>
    <submittedName>
        <fullName evidence="2">Uncharacterized protein</fullName>
    </submittedName>
</protein>